<sequence>KRILDIGVGSGGWAVEVAELFPEAEMIGVDIVESKIENGPPNFTFRFLNVVKDEWPFPLNTFDIVHCRFLLMHTPNFEIVLNKAIDIVAPEGILMAVDPANRFEAEGKPVPTE</sequence>
<dbReference type="PANTHER" id="PTHR43591">
    <property type="entry name" value="METHYLTRANSFERASE"/>
    <property type="match status" value="1"/>
</dbReference>
<gene>
    <name evidence="1" type="ORF">DACRYDRAFT_40609</name>
</gene>
<dbReference type="HOGENOM" id="CLU_2139354_0_0_1"/>
<dbReference type="OrthoDB" id="506498at2759"/>
<dbReference type="GeneID" id="63689547"/>
<protein>
    <submittedName>
        <fullName evidence="1">S-adenosyl-L-methionine-dependent methyltransferase</fullName>
    </submittedName>
</protein>
<dbReference type="GO" id="GO:0032259">
    <property type="term" value="P:methylation"/>
    <property type="evidence" value="ECO:0007669"/>
    <property type="project" value="UniProtKB-KW"/>
</dbReference>
<dbReference type="SUPFAM" id="SSF53335">
    <property type="entry name" value="S-adenosyl-L-methionine-dependent methyltransferases"/>
    <property type="match status" value="1"/>
</dbReference>
<dbReference type="AlphaFoldDB" id="M5G5K6"/>
<feature type="non-terminal residue" evidence="1">
    <location>
        <position position="113"/>
    </location>
</feature>
<dbReference type="PANTHER" id="PTHR43591:SF24">
    <property type="entry name" value="2-METHOXY-6-POLYPRENYL-1,4-BENZOQUINOL METHYLASE, MITOCHONDRIAL"/>
    <property type="match status" value="1"/>
</dbReference>
<dbReference type="Pfam" id="PF13489">
    <property type="entry name" value="Methyltransf_23"/>
    <property type="match status" value="1"/>
</dbReference>
<keyword evidence="1" id="KW-0808">Transferase</keyword>
<dbReference type="InterPro" id="IPR029063">
    <property type="entry name" value="SAM-dependent_MTases_sf"/>
</dbReference>
<keyword evidence="2" id="KW-1185">Reference proteome</keyword>
<dbReference type="EMBL" id="JH795858">
    <property type="protein sequence ID" value="EJU03984.1"/>
    <property type="molecule type" value="Genomic_DNA"/>
</dbReference>
<dbReference type="Proteomes" id="UP000030653">
    <property type="component" value="Unassembled WGS sequence"/>
</dbReference>
<keyword evidence="1" id="KW-0489">Methyltransferase</keyword>
<evidence type="ECO:0000313" key="2">
    <source>
        <dbReference type="Proteomes" id="UP000030653"/>
    </source>
</evidence>
<feature type="non-terminal residue" evidence="1">
    <location>
        <position position="1"/>
    </location>
</feature>
<evidence type="ECO:0000313" key="1">
    <source>
        <dbReference type="EMBL" id="EJU03984.1"/>
    </source>
</evidence>
<name>M5G5K6_DACPD</name>
<organism evidence="1 2">
    <name type="scientific">Dacryopinax primogenitus (strain DJM 731)</name>
    <name type="common">Brown rot fungus</name>
    <dbReference type="NCBI Taxonomy" id="1858805"/>
    <lineage>
        <taxon>Eukaryota</taxon>
        <taxon>Fungi</taxon>
        <taxon>Dikarya</taxon>
        <taxon>Basidiomycota</taxon>
        <taxon>Agaricomycotina</taxon>
        <taxon>Dacrymycetes</taxon>
        <taxon>Dacrymycetales</taxon>
        <taxon>Dacrymycetaceae</taxon>
        <taxon>Dacryopinax</taxon>
    </lineage>
</organism>
<dbReference type="CDD" id="cd02440">
    <property type="entry name" value="AdoMet_MTases"/>
    <property type="match status" value="1"/>
</dbReference>
<dbReference type="Gene3D" id="3.40.50.150">
    <property type="entry name" value="Vaccinia Virus protein VP39"/>
    <property type="match status" value="1"/>
</dbReference>
<dbReference type="GO" id="GO:0008168">
    <property type="term" value="F:methyltransferase activity"/>
    <property type="evidence" value="ECO:0007669"/>
    <property type="project" value="UniProtKB-KW"/>
</dbReference>
<dbReference type="OMA" id="CNILDPL"/>
<dbReference type="STRING" id="1858805.M5G5K6"/>
<proteinExistence type="predicted"/>
<dbReference type="RefSeq" id="XP_040630878.1">
    <property type="nucleotide sequence ID" value="XM_040774485.1"/>
</dbReference>
<accession>M5G5K6</accession>
<reference evidence="1 2" key="1">
    <citation type="journal article" date="2012" name="Science">
        <title>The Paleozoic origin of enzymatic lignin decomposition reconstructed from 31 fungal genomes.</title>
        <authorList>
            <person name="Floudas D."/>
            <person name="Binder M."/>
            <person name="Riley R."/>
            <person name="Barry K."/>
            <person name="Blanchette R.A."/>
            <person name="Henrissat B."/>
            <person name="Martinez A.T."/>
            <person name="Otillar R."/>
            <person name="Spatafora J.W."/>
            <person name="Yadav J.S."/>
            <person name="Aerts A."/>
            <person name="Benoit I."/>
            <person name="Boyd A."/>
            <person name="Carlson A."/>
            <person name="Copeland A."/>
            <person name="Coutinho P.M."/>
            <person name="de Vries R.P."/>
            <person name="Ferreira P."/>
            <person name="Findley K."/>
            <person name="Foster B."/>
            <person name="Gaskell J."/>
            <person name="Glotzer D."/>
            <person name="Gorecki P."/>
            <person name="Heitman J."/>
            <person name="Hesse C."/>
            <person name="Hori C."/>
            <person name="Igarashi K."/>
            <person name="Jurgens J.A."/>
            <person name="Kallen N."/>
            <person name="Kersten P."/>
            <person name="Kohler A."/>
            <person name="Kuees U."/>
            <person name="Kumar T.K.A."/>
            <person name="Kuo A."/>
            <person name="LaButti K."/>
            <person name="Larrondo L.F."/>
            <person name="Lindquist E."/>
            <person name="Ling A."/>
            <person name="Lombard V."/>
            <person name="Lucas S."/>
            <person name="Lundell T."/>
            <person name="Martin R."/>
            <person name="McLaughlin D.J."/>
            <person name="Morgenstern I."/>
            <person name="Morin E."/>
            <person name="Murat C."/>
            <person name="Nagy L.G."/>
            <person name="Nolan M."/>
            <person name="Ohm R.A."/>
            <person name="Patyshakuliyeva A."/>
            <person name="Rokas A."/>
            <person name="Ruiz-Duenas F.J."/>
            <person name="Sabat G."/>
            <person name="Salamov A."/>
            <person name="Samejima M."/>
            <person name="Schmutz J."/>
            <person name="Slot J.C."/>
            <person name="St John F."/>
            <person name="Stenlid J."/>
            <person name="Sun H."/>
            <person name="Sun S."/>
            <person name="Syed K."/>
            <person name="Tsang A."/>
            <person name="Wiebenga A."/>
            <person name="Young D."/>
            <person name="Pisabarro A."/>
            <person name="Eastwood D.C."/>
            <person name="Martin F."/>
            <person name="Cullen D."/>
            <person name="Grigoriev I.V."/>
            <person name="Hibbett D.S."/>
        </authorList>
    </citation>
    <scope>NUCLEOTIDE SEQUENCE [LARGE SCALE GENOMIC DNA]</scope>
    <source>
        <strain evidence="1 2">DJM-731 SS1</strain>
    </source>
</reference>